<dbReference type="PANTHER" id="PTHR43157">
    <property type="entry name" value="PHOSPHATIDYLINOSITOL-GLYCAN BIOSYNTHESIS CLASS F PROTEIN-RELATED"/>
    <property type="match status" value="1"/>
</dbReference>
<dbReference type="Gene3D" id="3.40.50.720">
    <property type="entry name" value="NAD(P)-binding Rossmann-like Domain"/>
    <property type="match status" value="1"/>
</dbReference>
<dbReference type="InterPro" id="IPR036291">
    <property type="entry name" value="NAD(P)-bd_dom_sf"/>
</dbReference>
<sequence length="327" mass="36101">MSPVHPNFPVLQVDLTGRTALVVGSNVGLGFEAAKHLARMSPKRLIATSRLQEQRRSAKRRKKIKKDTGFGAVECWPLELTSFASIKAFADRFEREGGGRLDVVILNAAMAHFEYAVTEDGFERVLQTNHLGGALLSHLLLPTLLKTGHETGRVSRLAIVSSGLYETVKFSGDKFPKDKGIIARLSEEDSMDANRYSETKLLNILFGRALQSHLPADAPLIVTTIDPGFCISELRRSVDRGQWDDLLKTARTTEEGSRQLILGALGEKGGIDAWRGGYLSDNELKPFGEWVRSDEGKAVQERVWKETLDISIKADARVAEAAKLFTT</sequence>
<protein>
    <submittedName>
        <fullName evidence="2">Uncharacterized protein</fullName>
    </submittedName>
</protein>
<dbReference type="OrthoDB" id="542013at2759"/>
<dbReference type="Pfam" id="PF00106">
    <property type="entry name" value="adh_short"/>
    <property type="match status" value="1"/>
</dbReference>
<name>A0A4R0REC8_9APHY</name>
<keyword evidence="1" id="KW-0560">Oxidoreductase</keyword>
<dbReference type="SUPFAM" id="SSF51735">
    <property type="entry name" value="NAD(P)-binding Rossmann-fold domains"/>
    <property type="match status" value="1"/>
</dbReference>
<dbReference type="PANTHER" id="PTHR43157:SF31">
    <property type="entry name" value="PHOSPHATIDYLINOSITOL-GLYCAN BIOSYNTHESIS CLASS F PROTEIN"/>
    <property type="match status" value="1"/>
</dbReference>
<comment type="caution">
    <text evidence="2">The sequence shown here is derived from an EMBL/GenBank/DDBJ whole genome shotgun (WGS) entry which is preliminary data.</text>
</comment>
<dbReference type="AlphaFoldDB" id="A0A4R0REC8"/>
<dbReference type="Proteomes" id="UP000292702">
    <property type="component" value="Unassembled WGS sequence"/>
</dbReference>
<gene>
    <name evidence="2" type="ORF">EIP91_004772</name>
</gene>
<keyword evidence="3" id="KW-1185">Reference proteome</keyword>
<dbReference type="InterPro" id="IPR002347">
    <property type="entry name" value="SDR_fam"/>
</dbReference>
<dbReference type="STRING" id="92696.A0A4R0REC8"/>
<evidence type="ECO:0000313" key="3">
    <source>
        <dbReference type="Proteomes" id="UP000292702"/>
    </source>
</evidence>
<evidence type="ECO:0000313" key="2">
    <source>
        <dbReference type="EMBL" id="TCD63925.1"/>
    </source>
</evidence>
<organism evidence="2 3">
    <name type="scientific">Steccherinum ochraceum</name>
    <dbReference type="NCBI Taxonomy" id="92696"/>
    <lineage>
        <taxon>Eukaryota</taxon>
        <taxon>Fungi</taxon>
        <taxon>Dikarya</taxon>
        <taxon>Basidiomycota</taxon>
        <taxon>Agaricomycotina</taxon>
        <taxon>Agaricomycetes</taxon>
        <taxon>Polyporales</taxon>
        <taxon>Steccherinaceae</taxon>
        <taxon>Steccherinum</taxon>
    </lineage>
</organism>
<reference evidence="2 3" key="1">
    <citation type="submission" date="2018-11" db="EMBL/GenBank/DDBJ databases">
        <title>Genome assembly of Steccherinum ochraceum LE-BIN_3174, the white-rot fungus of the Steccherinaceae family (The Residual Polyporoid clade, Polyporales, Basidiomycota).</title>
        <authorList>
            <person name="Fedorova T.V."/>
            <person name="Glazunova O.A."/>
            <person name="Landesman E.O."/>
            <person name="Moiseenko K.V."/>
            <person name="Psurtseva N.V."/>
            <person name="Savinova O.S."/>
            <person name="Shakhova N.V."/>
            <person name="Tyazhelova T.V."/>
            <person name="Vasina D.V."/>
        </authorList>
    </citation>
    <scope>NUCLEOTIDE SEQUENCE [LARGE SCALE GENOMIC DNA]</scope>
    <source>
        <strain evidence="2 3">LE-BIN_3174</strain>
    </source>
</reference>
<dbReference type="GO" id="GO:0016491">
    <property type="term" value="F:oxidoreductase activity"/>
    <property type="evidence" value="ECO:0007669"/>
    <property type="project" value="UniProtKB-KW"/>
</dbReference>
<accession>A0A4R0REC8</accession>
<dbReference type="EMBL" id="RWJN01000266">
    <property type="protein sequence ID" value="TCD63925.1"/>
    <property type="molecule type" value="Genomic_DNA"/>
</dbReference>
<dbReference type="PRINTS" id="PR00081">
    <property type="entry name" value="GDHRDH"/>
</dbReference>
<proteinExistence type="predicted"/>
<evidence type="ECO:0000256" key="1">
    <source>
        <dbReference type="ARBA" id="ARBA00023002"/>
    </source>
</evidence>